<evidence type="ECO:0000313" key="11">
    <source>
        <dbReference type="Proteomes" id="UP000551823"/>
    </source>
</evidence>
<evidence type="ECO:0000259" key="9">
    <source>
        <dbReference type="Pfam" id="PF08264"/>
    </source>
</evidence>
<evidence type="ECO:0000256" key="1">
    <source>
        <dbReference type="ARBA" id="ARBA00013169"/>
    </source>
</evidence>
<keyword evidence="5" id="KW-0648">Protein biosynthesis</keyword>
<dbReference type="AlphaFoldDB" id="A0A7L4CRE5"/>
<dbReference type="Pfam" id="PF08264">
    <property type="entry name" value="Anticodon_1"/>
    <property type="match status" value="1"/>
</dbReference>
<dbReference type="GO" id="GO:0006438">
    <property type="term" value="P:valyl-tRNA aminoacylation"/>
    <property type="evidence" value="ECO:0007669"/>
    <property type="project" value="InterPro"/>
</dbReference>
<evidence type="ECO:0000256" key="3">
    <source>
        <dbReference type="ARBA" id="ARBA00022741"/>
    </source>
</evidence>
<protein>
    <recommendedName>
        <fullName evidence="1">valine--tRNA ligase</fullName>
        <ecNumber evidence="1">6.1.1.9</ecNumber>
    </recommendedName>
    <alternativeName>
        <fullName evidence="7">Valyl-tRNA synthetase</fullName>
    </alternativeName>
</protein>
<keyword evidence="3" id="KW-0547">Nucleotide-binding</keyword>
<comment type="caution">
    <text evidence="10">The sequence shown here is derived from an EMBL/GenBank/DDBJ whole genome shotgun (WGS) entry which is preliminary data.</text>
</comment>
<dbReference type="Proteomes" id="UP000551823">
    <property type="component" value="Unassembled WGS sequence"/>
</dbReference>
<dbReference type="EC" id="6.1.1.9" evidence="1"/>
<dbReference type="EMBL" id="VZZU01012457">
    <property type="protein sequence ID" value="NXW52736.1"/>
    <property type="molecule type" value="Genomic_DNA"/>
</dbReference>
<sequence length="148" mass="16863">MSKSLGNVIDPRDVITGASLQRRQFPHGIPECGADALRMALCSYNVHGDDIRLDVGTVLSYRHFCNKIWNAIKFVLNALGTDFVPHHPEEMVPQRPMDRWVLSRLAQAVGEYGRRMEALEVHGAMAAVHHFWLRSFCDVYLVRWPPPI</sequence>
<evidence type="ECO:0000256" key="5">
    <source>
        <dbReference type="ARBA" id="ARBA00022917"/>
    </source>
</evidence>
<evidence type="ECO:0000256" key="2">
    <source>
        <dbReference type="ARBA" id="ARBA00022598"/>
    </source>
</evidence>
<feature type="domain" description="Aminoacyl-tRNA synthetase class Ia" evidence="8">
    <location>
        <begin position="1"/>
        <end position="53"/>
    </location>
</feature>
<organism evidence="10 11">
    <name type="scientific">Nyctiprogne leucopyga</name>
    <dbReference type="NCBI Taxonomy" id="382315"/>
    <lineage>
        <taxon>Eukaryota</taxon>
        <taxon>Metazoa</taxon>
        <taxon>Chordata</taxon>
        <taxon>Craniata</taxon>
        <taxon>Vertebrata</taxon>
        <taxon>Euteleostomi</taxon>
        <taxon>Archelosauria</taxon>
        <taxon>Archosauria</taxon>
        <taxon>Dinosauria</taxon>
        <taxon>Saurischia</taxon>
        <taxon>Theropoda</taxon>
        <taxon>Coelurosauria</taxon>
        <taxon>Aves</taxon>
        <taxon>Neognathae</taxon>
        <taxon>Neoaves</taxon>
        <taxon>Strisores</taxon>
        <taxon>Caprimulgiformes</taxon>
        <taxon>Caprimulgidae</taxon>
        <taxon>Chordeilinae</taxon>
        <taxon>Nyctiprogne</taxon>
    </lineage>
</organism>
<evidence type="ECO:0000313" key="10">
    <source>
        <dbReference type="EMBL" id="NXW52736.1"/>
    </source>
</evidence>
<dbReference type="PANTHER" id="PTHR11946">
    <property type="entry name" value="VALYL-TRNA SYNTHETASES"/>
    <property type="match status" value="1"/>
</dbReference>
<accession>A0A7L4CRE5</accession>
<evidence type="ECO:0000256" key="6">
    <source>
        <dbReference type="ARBA" id="ARBA00023146"/>
    </source>
</evidence>
<keyword evidence="2" id="KW-0436">Ligase</keyword>
<dbReference type="CDD" id="cd07962">
    <property type="entry name" value="Anticodon_Ia_Val"/>
    <property type="match status" value="1"/>
</dbReference>
<dbReference type="InterPro" id="IPR002300">
    <property type="entry name" value="aa-tRNA-synth_Ia"/>
</dbReference>
<name>A0A7L4CRE5_9AVES</name>
<dbReference type="GO" id="GO:0005829">
    <property type="term" value="C:cytosol"/>
    <property type="evidence" value="ECO:0007669"/>
    <property type="project" value="TreeGrafter"/>
</dbReference>
<dbReference type="InterPro" id="IPR002303">
    <property type="entry name" value="Valyl-tRNA_ligase"/>
</dbReference>
<keyword evidence="6" id="KW-0030">Aminoacyl-tRNA synthetase</keyword>
<reference evidence="10 11" key="1">
    <citation type="submission" date="2019-09" db="EMBL/GenBank/DDBJ databases">
        <title>Bird 10,000 Genomes (B10K) Project - Family phase.</title>
        <authorList>
            <person name="Zhang G."/>
        </authorList>
    </citation>
    <scope>NUCLEOTIDE SEQUENCE [LARGE SCALE GENOMIC DNA]</scope>
    <source>
        <strain evidence="10">B10K-DU-005-01</strain>
    </source>
</reference>
<evidence type="ECO:0000256" key="7">
    <source>
        <dbReference type="ARBA" id="ARBA00029936"/>
    </source>
</evidence>
<feature type="domain" description="Methionyl/Valyl/Leucyl/Isoleucyl-tRNA synthetase anticodon-binding" evidence="9">
    <location>
        <begin position="98"/>
        <end position="141"/>
    </location>
</feature>
<dbReference type="InterPro" id="IPR013155">
    <property type="entry name" value="M/V/L/I-tRNA-synth_anticd-bd"/>
</dbReference>
<dbReference type="Gene3D" id="1.10.730.10">
    <property type="entry name" value="Isoleucyl-tRNA Synthetase, Domain 1"/>
    <property type="match status" value="1"/>
</dbReference>
<dbReference type="GO" id="GO:0005524">
    <property type="term" value="F:ATP binding"/>
    <property type="evidence" value="ECO:0007669"/>
    <property type="project" value="UniProtKB-KW"/>
</dbReference>
<dbReference type="Pfam" id="PF00133">
    <property type="entry name" value="tRNA-synt_1"/>
    <property type="match status" value="1"/>
</dbReference>
<dbReference type="InterPro" id="IPR009080">
    <property type="entry name" value="tRNAsynth_Ia_anticodon-bd"/>
</dbReference>
<keyword evidence="11" id="KW-1185">Reference proteome</keyword>
<dbReference type="SUPFAM" id="SSF52374">
    <property type="entry name" value="Nucleotidylyl transferase"/>
    <property type="match status" value="1"/>
</dbReference>
<dbReference type="GO" id="GO:0004832">
    <property type="term" value="F:valine-tRNA ligase activity"/>
    <property type="evidence" value="ECO:0007669"/>
    <property type="project" value="UniProtKB-EC"/>
</dbReference>
<gene>
    <name evidence="10" type="primary">Vars2</name>
    <name evidence="10" type="ORF">NYCLEU_R14941</name>
</gene>
<keyword evidence="4" id="KW-0067">ATP-binding</keyword>
<feature type="non-terminal residue" evidence="10">
    <location>
        <position position="1"/>
    </location>
</feature>
<evidence type="ECO:0000259" key="8">
    <source>
        <dbReference type="Pfam" id="PF00133"/>
    </source>
</evidence>
<dbReference type="InterPro" id="IPR033705">
    <property type="entry name" value="Anticodon_Ia_Val"/>
</dbReference>
<evidence type="ECO:0000256" key="4">
    <source>
        <dbReference type="ARBA" id="ARBA00022840"/>
    </source>
</evidence>
<feature type="non-terminal residue" evidence="10">
    <location>
        <position position="148"/>
    </location>
</feature>
<proteinExistence type="predicted"/>
<dbReference type="SUPFAM" id="SSF47323">
    <property type="entry name" value="Anticodon-binding domain of a subclass of class I aminoacyl-tRNA synthetases"/>
    <property type="match status" value="1"/>
</dbReference>
<dbReference type="PANTHER" id="PTHR11946:SF71">
    <property type="entry name" value="VALINE--TRNA LIGASE, MITOCHONDRIAL"/>
    <property type="match status" value="1"/>
</dbReference>